<organism evidence="2 3">
    <name type="scientific">Williamsoniiplasma somnilux</name>
    <dbReference type="NCBI Taxonomy" id="215578"/>
    <lineage>
        <taxon>Bacteria</taxon>
        <taxon>Bacillati</taxon>
        <taxon>Mycoplasmatota</taxon>
        <taxon>Mollicutes</taxon>
        <taxon>Entomoplasmatales</taxon>
        <taxon>Williamsoniiplasma</taxon>
    </lineage>
</organism>
<feature type="transmembrane region" description="Helical" evidence="1">
    <location>
        <begin position="203"/>
        <end position="223"/>
    </location>
</feature>
<evidence type="ECO:0000313" key="2">
    <source>
        <dbReference type="EMBL" id="ATZ18494.1"/>
    </source>
</evidence>
<dbReference type="EMBL" id="CP024965">
    <property type="protein sequence ID" value="ATZ18494.1"/>
    <property type="molecule type" value="Genomic_DNA"/>
</dbReference>
<sequence>METSTIEKDLAKSGWSILKKDPFIKDNILPQLYLYLNEKEKVESLAWTRKTNEKGELTATYVLLVLTEKRILALSKNSIVDDSEIRQKWFDIDEIKFLEMENSNIRVGSIRINFIANGVGYALESIDEKSSKHFVDWTEKAIKNFKLNHAHTMTYPKSDNLKNLQKIELTHKTKSKKQNREHVFANYIFDHPSLIKSNPAMQILLFACSFVWLIVESVVSATFDKDGFVASVTIRGTGIFSLVWTILGLIVSIYYIINIWKKDKLEINVILALIVSIGFIFLFVLSILQITVSLSSINMTYIGIFTSLIMSSTTGIIFAKDFIERNNK</sequence>
<reference evidence="2 3" key="1">
    <citation type="submission" date="2017-11" db="EMBL/GenBank/DDBJ databases">
        <title>Genome sequence of Entomoplasma somnilux PYAN-1 (ATCC 49194).</title>
        <authorList>
            <person name="Lo W.-S."/>
            <person name="Gasparich G.E."/>
            <person name="Kuo C.-H."/>
        </authorList>
    </citation>
    <scope>NUCLEOTIDE SEQUENCE [LARGE SCALE GENOMIC DNA]</scope>
    <source>
        <strain evidence="2 3">PYAN-1</strain>
    </source>
</reference>
<keyword evidence="3" id="KW-1185">Reference proteome</keyword>
<evidence type="ECO:0000313" key="3">
    <source>
        <dbReference type="Proteomes" id="UP000232230"/>
    </source>
</evidence>
<accession>A0A2K8NXM6</accession>
<dbReference type="RefSeq" id="WP_024863821.1">
    <property type="nucleotide sequence ID" value="NZ_CP024965.1"/>
</dbReference>
<feature type="transmembrane region" description="Helical" evidence="1">
    <location>
        <begin position="298"/>
        <end position="319"/>
    </location>
</feature>
<gene>
    <name evidence="2" type="ORF">ESOMN_v1c01090</name>
</gene>
<dbReference type="AlphaFoldDB" id="A0A2K8NXM6"/>
<dbReference type="KEGG" id="esx:ESOMN_v1c01090"/>
<evidence type="ECO:0000256" key="1">
    <source>
        <dbReference type="SAM" id="Phobius"/>
    </source>
</evidence>
<dbReference type="Proteomes" id="UP000232230">
    <property type="component" value="Chromosome"/>
</dbReference>
<proteinExistence type="predicted"/>
<feature type="transmembrane region" description="Helical" evidence="1">
    <location>
        <begin position="269"/>
        <end position="292"/>
    </location>
</feature>
<protein>
    <submittedName>
        <fullName evidence="2">Uncharacterized protein</fullName>
    </submittedName>
</protein>
<keyword evidence="1" id="KW-1133">Transmembrane helix</keyword>
<name>A0A2K8NXM6_9MOLU</name>
<feature type="transmembrane region" description="Helical" evidence="1">
    <location>
        <begin position="238"/>
        <end position="257"/>
    </location>
</feature>
<keyword evidence="1" id="KW-0812">Transmembrane</keyword>
<keyword evidence="1" id="KW-0472">Membrane</keyword>